<evidence type="ECO:0000256" key="7">
    <source>
        <dbReference type="PROSITE-ProRule" id="PRU00023"/>
    </source>
</evidence>
<feature type="transmembrane region" description="Helical" evidence="8">
    <location>
        <begin position="422"/>
        <end position="445"/>
    </location>
</feature>
<evidence type="ECO:0000256" key="1">
    <source>
        <dbReference type="ARBA" id="ARBA00004141"/>
    </source>
</evidence>
<dbReference type="PROSITE" id="PS50088">
    <property type="entry name" value="ANK_REPEAT"/>
    <property type="match status" value="5"/>
</dbReference>
<evidence type="ECO:0000256" key="5">
    <source>
        <dbReference type="ARBA" id="ARBA00023043"/>
    </source>
</evidence>
<evidence type="ECO:0000256" key="6">
    <source>
        <dbReference type="ARBA" id="ARBA00023136"/>
    </source>
</evidence>
<keyword evidence="4 8" id="KW-1133">Transmembrane helix</keyword>
<dbReference type="GeneID" id="752702"/>
<dbReference type="PANTHER" id="PTHR24161">
    <property type="entry name" value="ANK_REP_REGION DOMAIN-CONTAINING PROTEIN-RELATED"/>
    <property type="match status" value="1"/>
</dbReference>
<dbReference type="OMA" id="VMWISWI"/>
<feature type="repeat" description="ANK" evidence="7">
    <location>
        <begin position="208"/>
        <end position="241"/>
    </location>
</feature>
<comment type="catalytic activity">
    <reaction evidence="8">
        <text>L-cysteinyl-[protein] + hexadecanoyl-CoA = S-hexadecanoyl-L-cysteinyl-[protein] + CoA</text>
        <dbReference type="Rhea" id="RHEA:36683"/>
        <dbReference type="Rhea" id="RHEA-COMP:10131"/>
        <dbReference type="Rhea" id="RHEA-COMP:11032"/>
        <dbReference type="ChEBI" id="CHEBI:29950"/>
        <dbReference type="ChEBI" id="CHEBI:57287"/>
        <dbReference type="ChEBI" id="CHEBI:57379"/>
        <dbReference type="ChEBI" id="CHEBI:74151"/>
        <dbReference type="EC" id="2.3.1.225"/>
    </reaction>
</comment>
<evidence type="ECO:0000259" key="10">
    <source>
        <dbReference type="Pfam" id="PF01529"/>
    </source>
</evidence>
<keyword evidence="6 8" id="KW-0472">Membrane</keyword>
<dbReference type="Pfam" id="PF12796">
    <property type="entry name" value="Ank_2"/>
    <property type="match status" value="2"/>
</dbReference>
<dbReference type="Proteomes" id="UP000007110">
    <property type="component" value="Unassembled WGS sequence"/>
</dbReference>
<dbReference type="PROSITE" id="PS50297">
    <property type="entry name" value="ANK_REP_REGION"/>
    <property type="match status" value="4"/>
</dbReference>
<dbReference type="OrthoDB" id="163438at2759"/>
<feature type="compositionally biased region" description="Basic and acidic residues" evidence="9">
    <location>
        <begin position="1"/>
        <end position="11"/>
    </location>
</feature>
<proteinExistence type="inferred from homology"/>
<dbReference type="InParanoid" id="A0A7M7NIL4"/>
<feature type="repeat" description="ANK" evidence="7">
    <location>
        <begin position="74"/>
        <end position="106"/>
    </location>
</feature>
<reference evidence="11" key="2">
    <citation type="submission" date="2021-01" db="UniProtKB">
        <authorList>
            <consortium name="EnsemblMetazoa"/>
        </authorList>
    </citation>
    <scope>IDENTIFICATION</scope>
</reference>
<feature type="repeat" description="ANK" evidence="7">
    <location>
        <begin position="142"/>
        <end position="174"/>
    </location>
</feature>
<dbReference type="InterPro" id="IPR036770">
    <property type="entry name" value="Ankyrin_rpt-contain_sf"/>
</dbReference>
<dbReference type="SMART" id="SM00248">
    <property type="entry name" value="ANK"/>
    <property type="match status" value="6"/>
</dbReference>
<feature type="compositionally biased region" description="Basic and acidic residues" evidence="9">
    <location>
        <begin position="19"/>
        <end position="29"/>
    </location>
</feature>
<name>A0A7M7NIL4_STRPU</name>
<dbReference type="Pfam" id="PF01529">
    <property type="entry name" value="DHHC"/>
    <property type="match status" value="1"/>
</dbReference>
<dbReference type="SUPFAM" id="SSF48403">
    <property type="entry name" value="Ankyrin repeat"/>
    <property type="match status" value="1"/>
</dbReference>
<keyword evidence="8" id="KW-0808">Transferase</keyword>
<evidence type="ECO:0000256" key="3">
    <source>
        <dbReference type="ARBA" id="ARBA00022737"/>
    </source>
</evidence>
<reference evidence="12" key="1">
    <citation type="submission" date="2015-02" db="EMBL/GenBank/DDBJ databases">
        <title>Genome sequencing for Strongylocentrotus purpuratus.</title>
        <authorList>
            <person name="Murali S."/>
            <person name="Liu Y."/>
            <person name="Vee V."/>
            <person name="English A."/>
            <person name="Wang M."/>
            <person name="Skinner E."/>
            <person name="Han Y."/>
            <person name="Muzny D.M."/>
            <person name="Worley K.C."/>
            <person name="Gibbs R.A."/>
        </authorList>
    </citation>
    <scope>NUCLEOTIDE SEQUENCE</scope>
</reference>
<dbReference type="EnsemblMetazoa" id="XM_030981141">
    <property type="protein sequence ID" value="XP_030837001"/>
    <property type="gene ID" value="LOC752702"/>
</dbReference>
<dbReference type="GO" id="GO:0016020">
    <property type="term" value="C:membrane"/>
    <property type="evidence" value="ECO:0007669"/>
    <property type="project" value="UniProtKB-SubCell"/>
</dbReference>
<dbReference type="EC" id="2.3.1.225" evidence="8"/>
<evidence type="ECO:0000256" key="9">
    <source>
        <dbReference type="SAM" id="MobiDB-lite"/>
    </source>
</evidence>
<dbReference type="PANTHER" id="PTHR24161:SF17">
    <property type="entry name" value="PALMITOYLTRANSFERASE"/>
    <property type="match status" value="1"/>
</dbReference>
<accession>A0A7M7NIL4</accession>
<dbReference type="PROSITE" id="PS50216">
    <property type="entry name" value="DHHC"/>
    <property type="match status" value="1"/>
</dbReference>
<feature type="transmembrane region" description="Helical" evidence="8">
    <location>
        <begin position="291"/>
        <end position="310"/>
    </location>
</feature>
<feature type="domain" description="Palmitoyltransferase DHHC" evidence="10">
    <location>
        <begin position="377"/>
        <end position="490"/>
    </location>
</feature>
<feature type="repeat" description="ANK" evidence="7">
    <location>
        <begin position="109"/>
        <end position="141"/>
    </location>
</feature>
<dbReference type="GO" id="GO:0019706">
    <property type="term" value="F:protein-cysteine S-palmitoyltransferase activity"/>
    <property type="evidence" value="ECO:0007669"/>
    <property type="project" value="UniProtKB-EC"/>
</dbReference>
<keyword evidence="8" id="KW-0012">Acyltransferase</keyword>
<evidence type="ECO:0000256" key="8">
    <source>
        <dbReference type="RuleBase" id="RU079119"/>
    </source>
</evidence>
<keyword evidence="2 8" id="KW-0812">Transmembrane</keyword>
<dbReference type="InterPro" id="IPR001594">
    <property type="entry name" value="Palmitoyltrfase_DHHC"/>
</dbReference>
<dbReference type="Gene3D" id="1.25.40.20">
    <property type="entry name" value="Ankyrin repeat-containing domain"/>
    <property type="match status" value="2"/>
</dbReference>
<organism evidence="11 12">
    <name type="scientific">Strongylocentrotus purpuratus</name>
    <name type="common">Purple sea urchin</name>
    <dbReference type="NCBI Taxonomy" id="7668"/>
    <lineage>
        <taxon>Eukaryota</taxon>
        <taxon>Metazoa</taxon>
        <taxon>Echinodermata</taxon>
        <taxon>Eleutherozoa</taxon>
        <taxon>Echinozoa</taxon>
        <taxon>Echinoidea</taxon>
        <taxon>Euechinoidea</taxon>
        <taxon>Echinacea</taxon>
        <taxon>Camarodonta</taxon>
        <taxon>Echinidea</taxon>
        <taxon>Strongylocentrotidae</taxon>
        <taxon>Strongylocentrotus</taxon>
    </lineage>
</organism>
<dbReference type="RefSeq" id="XP_030837001.1">
    <property type="nucleotide sequence ID" value="XM_030981141.1"/>
</dbReference>
<feature type="transmembrane region" description="Helical" evidence="8">
    <location>
        <begin position="452"/>
        <end position="479"/>
    </location>
</feature>
<comment type="domain">
    <text evidence="8">The DHHC domain is required for palmitoyltransferase activity.</text>
</comment>
<sequence>MNSHQQTREKSLPQNDPGNEDHDHVHDGKGCCSGKQALPKPMDMFQAVKSGYLMRVQELLEQEGPSLFTEQDDKGHTPVHWACLGGLANIVRIMVQCKVPLDTQSKNELGARPVHWACVNGHIAVVDILLQAGVNIDTVDNKGCSPLLIACQYGQTQLAGYLMGKGARLQLTDREGDNALHWAAFKGFCELTRLLIYSGFNPRQKDNYGQTPLHLACINGDLNTVKMLCEQDGVEVDLEDHNHKTPLLLAKGRNHTEIISYLDKETKNIKSVIPRIDLKSIMFGPPGNSKAPFLFFVISVLFWGYPMYIIRCFPATFASYPGLHMAFLANNVFMWIMFYQAYTRDPGFLPRNSPEYDQAIRQVAQFDEWKQGRNPLSRLCHTCRLVKPYRTKHCRTCNRCVLHFDHHCPYIYNCVGLRNRTYFMGFTTSVSTMMIMVVYFAAILLKSEGWNWLYLIGIIEAVFFGIIASGLCSIGWYMASVNTNTNERINFKRYGYLKDASGNFHNPYNKGLVRNLDDFFRTKNHMTDEEVDQSRIYVV</sequence>
<feature type="repeat" description="ANK" evidence="7">
    <location>
        <begin position="175"/>
        <end position="207"/>
    </location>
</feature>
<dbReference type="InterPro" id="IPR002110">
    <property type="entry name" value="Ankyrin_rpt"/>
</dbReference>
<dbReference type="AlphaFoldDB" id="A0A7M7NIL4"/>
<evidence type="ECO:0000313" key="11">
    <source>
        <dbReference type="EnsemblMetazoa" id="XP_030837001"/>
    </source>
</evidence>
<comment type="subcellular location">
    <subcellularLocation>
        <location evidence="1">Membrane</location>
        <topology evidence="1">Multi-pass membrane protein</topology>
    </subcellularLocation>
</comment>
<feature type="region of interest" description="Disordered" evidence="9">
    <location>
        <begin position="1"/>
        <end position="35"/>
    </location>
</feature>
<comment type="similarity">
    <text evidence="8">Belongs to the DHHC palmitoyltransferase family.</text>
</comment>
<protein>
    <recommendedName>
        <fullName evidence="8">Palmitoyltransferase</fullName>
        <ecNumber evidence="8">2.3.1.225</ecNumber>
    </recommendedName>
</protein>
<evidence type="ECO:0000256" key="4">
    <source>
        <dbReference type="ARBA" id="ARBA00022989"/>
    </source>
</evidence>
<keyword evidence="3" id="KW-0677">Repeat</keyword>
<keyword evidence="5 7" id="KW-0040">ANK repeat</keyword>
<feature type="transmembrane region" description="Helical" evidence="8">
    <location>
        <begin position="322"/>
        <end position="342"/>
    </location>
</feature>
<keyword evidence="12" id="KW-1185">Reference proteome</keyword>
<evidence type="ECO:0000313" key="12">
    <source>
        <dbReference type="Proteomes" id="UP000007110"/>
    </source>
</evidence>
<dbReference type="KEGG" id="spu:752702"/>
<evidence type="ECO:0000256" key="2">
    <source>
        <dbReference type="ARBA" id="ARBA00022692"/>
    </source>
</evidence>